<feature type="non-terminal residue" evidence="1">
    <location>
        <position position="86"/>
    </location>
</feature>
<sequence length="86" mass="9633">VLSALDAQVLHVLFGPLSRQQGSKLKSLRVKYIAFAKDTGAWPLIPTKAANLFRYVLWLPQHGIHSGWKGVMNYVTAICNWNKELG</sequence>
<reference evidence="1" key="1">
    <citation type="submission" date="2018-05" db="EMBL/GenBank/DDBJ databases">
        <authorList>
            <person name="Lanie J.A."/>
            <person name="Ng W.-L."/>
            <person name="Kazmierczak K.M."/>
            <person name="Andrzejewski T.M."/>
            <person name="Davidsen T.M."/>
            <person name="Wayne K.J."/>
            <person name="Tettelin H."/>
            <person name="Glass J.I."/>
            <person name="Rusch D."/>
            <person name="Podicherti R."/>
            <person name="Tsui H.-C.T."/>
            <person name="Winkler M.E."/>
        </authorList>
    </citation>
    <scope>NUCLEOTIDE SEQUENCE</scope>
</reference>
<proteinExistence type="predicted"/>
<evidence type="ECO:0000313" key="1">
    <source>
        <dbReference type="EMBL" id="SVD10442.1"/>
    </source>
</evidence>
<name>A0A382SLL7_9ZZZZ</name>
<accession>A0A382SLL7</accession>
<dbReference type="EMBL" id="UINC01129803">
    <property type="protein sequence ID" value="SVD10442.1"/>
    <property type="molecule type" value="Genomic_DNA"/>
</dbReference>
<gene>
    <name evidence="1" type="ORF">METZ01_LOCUS363296</name>
</gene>
<organism evidence="1">
    <name type="scientific">marine metagenome</name>
    <dbReference type="NCBI Taxonomy" id="408172"/>
    <lineage>
        <taxon>unclassified sequences</taxon>
        <taxon>metagenomes</taxon>
        <taxon>ecological metagenomes</taxon>
    </lineage>
</organism>
<feature type="non-terminal residue" evidence="1">
    <location>
        <position position="1"/>
    </location>
</feature>
<protein>
    <submittedName>
        <fullName evidence="1">Uncharacterized protein</fullName>
    </submittedName>
</protein>
<dbReference type="AlphaFoldDB" id="A0A382SLL7"/>